<reference evidence="2" key="1">
    <citation type="journal article" date="2023" name="Mol. Ecol. Resour.">
        <title>Chromosome-level genome assembly of a triploid poplar Populus alba 'Berolinensis'.</title>
        <authorList>
            <person name="Chen S."/>
            <person name="Yu Y."/>
            <person name="Wang X."/>
            <person name="Wang S."/>
            <person name="Zhang T."/>
            <person name="Zhou Y."/>
            <person name="He R."/>
            <person name="Meng N."/>
            <person name="Wang Y."/>
            <person name="Liu W."/>
            <person name="Liu Z."/>
            <person name="Liu J."/>
            <person name="Guo Q."/>
            <person name="Huang H."/>
            <person name="Sederoff R.R."/>
            <person name="Wang G."/>
            <person name="Qu G."/>
            <person name="Chen S."/>
        </authorList>
    </citation>
    <scope>NUCLEOTIDE SEQUENCE</scope>
    <source>
        <strain evidence="2">SC-2020</strain>
    </source>
</reference>
<feature type="region of interest" description="Disordered" evidence="1">
    <location>
        <begin position="1"/>
        <end position="32"/>
    </location>
</feature>
<organism evidence="2 3">
    <name type="scientific">Populus alba x Populus x berolinensis</name>
    <dbReference type="NCBI Taxonomy" id="444605"/>
    <lineage>
        <taxon>Eukaryota</taxon>
        <taxon>Viridiplantae</taxon>
        <taxon>Streptophyta</taxon>
        <taxon>Embryophyta</taxon>
        <taxon>Tracheophyta</taxon>
        <taxon>Spermatophyta</taxon>
        <taxon>Magnoliopsida</taxon>
        <taxon>eudicotyledons</taxon>
        <taxon>Gunneridae</taxon>
        <taxon>Pentapetalae</taxon>
        <taxon>rosids</taxon>
        <taxon>fabids</taxon>
        <taxon>Malpighiales</taxon>
        <taxon>Salicaceae</taxon>
        <taxon>Saliceae</taxon>
        <taxon>Populus</taxon>
    </lineage>
</organism>
<gene>
    <name evidence="2" type="ORF">NC653_033728</name>
</gene>
<evidence type="ECO:0000313" key="2">
    <source>
        <dbReference type="EMBL" id="KAJ6973486.1"/>
    </source>
</evidence>
<dbReference type="AlphaFoldDB" id="A0AAD6LUQ9"/>
<name>A0AAD6LUQ9_9ROSI</name>
<feature type="compositionally biased region" description="Polar residues" evidence="1">
    <location>
        <begin position="20"/>
        <end position="32"/>
    </location>
</feature>
<accession>A0AAD6LUQ9</accession>
<feature type="compositionally biased region" description="Basic and acidic residues" evidence="1">
    <location>
        <begin position="1"/>
        <end position="13"/>
    </location>
</feature>
<dbReference type="EMBL" id="JAQIZT010000014">
    <property type="protein sequence ID" value="KAJ6973486.1"/>
    <property type="molecule type" value="Genomic_DNA"/>
</dbReference>
<keyword evidence="3" id="KW-1185">Reference proteome</keyword>
<proteinExistence type="predicted"/>
<dbReference type="Proteomes" id="UP001164929">
    <property type="component" value="Chromosome 14"/>
</dbReference>
<sequence length="32" mass="3722">MNSERFFRGKTTDTKGISPYVNTTKKTQFLPQ</sequence>
<evidence type="ECO:0000256" key="1">
    <source>
        <dbReference type="SAM" id="MobiDB-lite"/>
    </source>
</evidence>
<protein>
    <submittedName>
        <fullName evidence="2">Uncharacterized protein</fullName>
    </submittedName>
</protein>
<comment type="caution">
    <text evidence="2">The sequence shown here is derived from an EMBL/GenBank/DDBJ whole genome shotgun (WGS) entry which is preliminary data.</text>
</comment>
<evidence type="ECO:0000313" key="3">
    <source>
        <dbReference type="Proteomes" id="UP001164929"/>
    </source>
</evidence>